<dbReference type="OrthoDB" id="8197165at2759"/>
<proteinExistence type="predicted"/>
<feature type="compositionally biased region" description="Acidic residues" evidence="1">
    <location>
        <begin position="49"/>
        <end position="66"/>
    </location>
</feature>
<evidence type="ECO:0000313" key="2">
    <source>
        <dbReference type="EMBL" id="GBN08166.1"/>
    </source>
</evidence>
<dbReference type="AlphaFoldDB" id="A0A4Y2L3H2"/>
<protein>
    <submittedName>
        <fullName evidence="2">Uncharacterized protein</fullName>
    </submittedName>
</protein>
<comment type="caution">
    <text evidence="2">The sequence shown here is derived from an EMBL/GenBank/DDBJ whole genome shotgun (WGS) entry which is preliminary data.</text>
</comment>
<accession>A0A4Y2L3H2</accession>
<evidence type="ECO:0000313" key="3">
    <source>
        <dbReference type="Proteomes" id="UP000499080"/>
    </source>
</evidence>
<keyword evidence="3" id="KW-1185">Reference proteome</keyword>
<name>A0A4Y2L3H2_ARAVE</name>
<feature type="region of interest" description="Disordered" evidence="1">
    <location>
        <begin position="42"/>
        <end position="66"/>
    </location>
</feature>
<sequence length="66" mass="7442">MVLNAHPFIANLRSRPKTKRVKISNEVRELLEIRAPGTIDQDAILSECSDTEESESDLEESDLDSE</sequence>
<evidence type="ECO:0000256" key="1">
    <source>
        <dbReference type="SAM" id="MobiDB-lite"/>
    </source>
</evidence>
<gene>
    <name evidence="2" type="ORF">AVEN_1033_1</name>
</gene>
<reference evidence="2 3" key="1">
    <citation type="journal article" date="2019" name="Sci. Rep.">
        <title>Orb-weaving spider Araneus ventricosus genome elucidates the spidroin gene catalogue.</title>
        <authorList>
            <person name="Kono N."/>
            <person name="Nakamura H."/>
            <person name="Ohtoshi R."/>
            <person name="Moran D.A.P."/>
            <person name="Shinohara A."/>
            <person name="Yoshida Y."/>
            <person name="Fujiwara M."/>
            <person name="Mori M."/>
            <person name="Tomita M."/>
            <person name="Arakawa K."/>
        </authorList>
    </citation>
    <scope>NUCLEOTIDE SEQUENCE [LARGE SCALE GENOMIC DNA]</scope>
</reference>
<dbReference type="Proteomes" id="UP000499080">
    <property type="component" value="Unassembled WGS sequence"/>
</dbReference>
<dbReference type="EMBL" id="BGPR01005237">
    <property type="protein sequence ID" value="GBN08166.1"/>
    <property type="molecule type" value="Genomic_DNA"/>
</dbReference>
<organism evidence="2 3">
    <name type="scientific">Araneus ventricosus</name>
    <name type="common">Orbweaver spider</name>
    <name type="synonym">Epeira ventricosa</name>
    <dbReference type="NCBI Taxonomy" id="182803"/>
    <lineage>
        <taxon>Eukaryota</taxon>
        <taxon>Metazoa</taxon>
        <taxon>Ecdysozoa</taxon>
        <taxon>Arthropoda</taxon>
        <taxon>Chelicerata</taxon>
        <taxon>Arachnida</taxon>
        <taxon>Araneae</taxon>
        <taxon>Araneomorphae</taxon>
        <taxon>Entelegynae</taxon>
        <taxon>Araneoidea</taxon>
        <taxon>Araneidae</taxon>
        <taxon>Araneus</taxon>
    </lineage>
</organism>